<name>A0A101IMH1_9EURY</name>
<comment type="caution">
    <text evidence="2">The sequence shown here is derived from an EMBL/GenBank/DDBJ whole genome shotgun (WGS) entry which is preliminary data.</text>
</comment>
<evidence type="ECO:0000313" key="3">
    <source>
        <dbReference type="Proteomes" id="UP000053961"/>
    </source>
</evidence>
<reference evidence="3 4" key="2">
    <citation type="journal article" date="2015" name="MBio">
        <title>Genome-Resolved Metagenomic Analysis Reveals Roles for Candidate Phyla and Other Microbial Community Members in Biogeochemical Transformations in Oil Reservoirs.</title>
        <authorList>
            <person name="Hu P."/>
            <person name="Tom L."/>
            <person name="Singh A."/>
            <person name="Thomas B.C."/>
            <person name="Baker B.J."/>
            <person name="Piceno Y.M."/>
            <person name="Andersen G.L."/>
            <person name="Banfield J.F."/>
        </authorList>
    </citation>
    <scope>NUCLEOTIDE SEQUENCE [LARGE SCALE GENOMIC DNA]</scope>
    <source>
        <strain evidence="1">57_489</strain>
    </source>
</reference>
<sequence>MFFGWSKGRGDEIKAFVSINYGSDQIRHEAVEVPFGASVLDALKAAANVEVAPDESSTGHSGPMVTAIDGFFNGIDQAWIYYVFERGESGWRIPEEMPDSLRVSNGMRIGWRLYNFKERGAVPKEGPLWSSRCASKTRTCARQFP</sequence>
<proteinExistence type="predicted"/>
<dbReference type="AlphaFoldDB" id="A0A101IMH1"/>
<organism evidence="2 3">
    <name type="scientific">Methanothrix harundinacea</name>
    <dbReference type="NCBI Taxonomy" id="301375"/>
    <lineage>
        <taxon>Archaea</taxon>
        <taxon>Methanobacteriati</taxon>
        <taxon>Methanobacteriota</taxon>
        <taxon>Stenosarchaea group</taxon>
        <taxon>Methanomicrobia</taxon>
        <taxon>Methanotrichales</taxon>
        <taxon>Methanotrichaceae</taxon>
        <taxon>Methanothrix</taxon>
    </lineage>
</organism>
<dbReference type="Proteomes" id="UP000057043">
    <property type="component" value="Unassembled WGS sequence"/>
</dbReference>
<accession>A0A101IMH1</accession>
<evidence type="ECO:0000313" key="4">
    <source>
        <dbReference type="Proteomes" id="UP000057043"/>
    </source>
</evidence>
<protein>
    <recommendedName>
        <fullName evidence="5">DUF4430 domain-containing protein</fullName>
    </recommendedName>
</protein>
<reference evidence="2" key="1">
    <citation type="journal article" date="2015" name="MBio">
        <title>Genome-resolved metagenomic analysis reveals roles for candidate phyla and other microbial community members in biogeochemical transformations in oil reservoirs.</title>
        <authorList>
            <person name="Hu P."/>
            <person name="Tom L."/>
            <person name="Singh A."/>
            <person name="Thomas B.C."/>
            <person name="Baker B.J."/>
            <person name="Piceno Y.M."/>
            <person name="Andersen G.L."/>
            <person name="Banfield J.F."/>
        </authorList>
    </citation>
    <scope>NUCLEOTIDE SEQUENCE [LARGE SCALE GENOMIC DNA]</scope>
    <source>
        <strain evidence="2">56_747</strain>
    </source>
</reference>
<dbReference type="PATRIC" id="fig|301375.6.peg.1002"/>
<dbReference type="Proteomes" id="UP000053961">
    <property type="component" value="Unassembled WGS sequence"/>
</dbReference>
<evidence type="ECO:0000313" key="1">
    <source>
        <dbReference type="EMBL" id="KUK44539.1"/>
    </source>
</evidence>
<evidence type="ECO:0008006" key="5">
    <source>
        <dbReference type="Google" id="ProtNLM"/>
    </source>
</evidence>
<gene>
    <name evidence="1" type="ORF">XD72_1079</name>
    <name evidence="2" type="ORF">XE07_0004</name>
</gene>
<dbReference type="EMBL" id="LGFT01000022">
    <property type="protein sequence ID" value="KUK44539.1"/>
    <property type="molecule type" value="Genomic_DNA"/>
</dbReference>
<evidence type="ECO:0000313" key="2">
    <source>
        <dbReference type="EMBL" id="KUK97590.1"/>
    </source>
</evidence>
<dbReference type="EMBL" id="LGHB01000001">
    <property type="protein sequence ID" value="KUK97590.1"/>
    <property type="molecule type" value="Genomic_DNA"/>
</dbReference>